<dbReference type="EMBL" id="LN554846">
    <property type="protein sequence ID" value="CED70939.1"/>
    <property type="molecule type" value="Genomic_DNA"/>
</dbReference>
<dbReference type="KEGG" id="awd:AWOD_I_0846"/>
<accession>A0A090KH68</accession>
<organism evidence="1 2">
    <name type="scientific">Aliivibrio wodanis</name>
    <dbReference type="NCBI Taxonomy" id="80852"/>
    <lineage>
        <taxon>Bacteria</taxon>
        <taxon>Pseudomonadati</taxon>
        <taxon>Pseudomonadota</taxon>
        <taxon>Gammaproteobacteria</taxon>
        <taxon>Vibrionales</taxon>
        <taxon>Vibrionaceae</taxon>
        <taxon>Aliivibrio</taxon>
    </lineage>
</organism>
<reference evidence="2" key="1">
    <citation type="submission" date="2014-09" db="EMBL/GenBank/DDBJ databases">
        <authorList>
            <person name="Hjerde E."/>
        </authorList>
    </citation>
    <scope>NUCLEOTIDE SEQUENCE [LARGE SCALE GENOMIC DNA]</scope>
    <source>
        <strain evidence="2">06/09/139</strain>
    </source>
</reference>
<evidence type="ECO:0000313" key="1">
    <source>
        <dbReference type="EMBL" id="CED70939.1"/>
    </source>
</evidence>
<keyword evidence="2" id="KW-1185">Reference proteome</keyword>
<proteinExistence type="predicted"/>
<dbReference type="HOGENOM" id="CLU_2893920_0_0_6"/>
<dbReference type="PATRIC" id="fig|80852.17.peg.859"/>
<dbReference type="Proteomes" id="UP000032427">
    <property type="component" value="Chromosome 1"/>
</dbReference>
<name>A0A090KH68_9GAMM</name>
<sequence length="62" mass="7077">MFFHISSWVKKTTLTEEQVKVLNRMLDGDFEEGINTSQYHKVAKVSKPTVSRHLAALVGLLF</sequence>
<protein>
    <submittedName>
        <fullName evidence="1">Uncharacterized protein</fullName>
    </submittedName>
</protein>
<dbReference type="AlphaFoldDB" id="A0A090KH68"/>
<gene>
    <name evidence="1" type="ORF">AWOD_I_0846</name>
</gene>
<dbReference type="STRING" id="80852.AWOD_I_0846"/>
<evidence type="ECO:0000313" key="2">
    <source>
        <dbReference type="Proteomes" id="UP000032427"/>
    </source>
</evidence>